<evidence type="ECO:0000259" key="1">
    <source>
        <dbReference type="Pfam" id="PF13577"/>
    </source>
</evidence>
<dbReference type="RefSeq" id="WP_105999019.1">
    <property type="nucleotide sequence ID" value="NZ_CM009578.1"/>
</dbReference>
<evidence type="ECO:0000313" key="2">
    <source>
        <dbReference type="EMBL" id="PQM28853.1"/>
    </source>
</evidence>
<comment type="caution">
    <text evidence="2">The sequence shown here is derived from an EMBL/GenBank/DDBJ whole genome shotgun (WGS) entry which is preliminary data.</text>
</comment>
<dbReference type="CDD" id="cd00531">
    <property type="entry name" value="NTF2_like"/>
    <property type="match status" value="1"/>
</dbReference>
<proteinExistence type="predicted"/>
<dbReference type="Proteomes" id="UP000238954">
    <property type="component" value="Chromosome"/>
</dbReference>
<organism evidence="2 3">
    <name type="scientific">Sphingopyxis lindanitolerans</name>
    <dbReference type="NCBI Taxonomy" id="2054227"/>
    <lineage>
        <taxon>Bacteria</taxon>
        <taxon>Pseudomonadati</taxon>
        <taxon>Pseudomonadota</taxon>
        <taxon>Alphaproteobacteria</taxon>
        <taxon>Sphingomonadales</taxon>
        <taxon>Sphingomonadaceae</taxon>
        <taxon>Sphingopyxis</taxon>
    </lineage>
</organism>
<feature type="domain" description="SnoaL-like" evidence="1">
    <location>
        <begin position="15"/>
        <end position="146"/>
    </location>
</feature>
<name>A0A2S8B962_9SPHN</name>
<evidence type="ECO:0000313" key="3">
    <source>
        <dbReference type="Proteomes" id="UP000238954"/>
    </source>
</evidence>
<dbReference type="InterPro" id="IPR037401">
    <property type="entry name" value="SnoaL-like"/>
</dbReference>
<dbReference type="Pfam" id="PF13577">
    <property type="entry name" value="SnoaL_4"/>
    <property type="match status" value="1"/>
</dbReference>
<accession>A0A2S8B962</accession>
<dbReference type="OrthoDB" id="1492465at2"/>
<dbReference type="EMBL" id="PHFW01000002">
    <property type="protein sequence ID" value="PQM28853.1"/>
    <property type="molecule type" value="Genomic_DNA"/>
</dbReference>
<dbReference type="AlphaFoldDB" id="A0A2S8B962"/>
<dbReference type="Gene3D" id="3.10.450.50">
    <property type="match status" value="1"/>
</dbReference>
<protein>
    <recommendedName>
        <fullName evidence="1">SnoaL-like domain-containing protein</fullName>
    </recommendedName>
</protein>
<gene>
    <name evidence="2" type="ORF">CVO77_10575</name>
</gene>
<sequence>MSQKASFPMNEIDKLLIERECHKLMVDYNIYNDSLDIDAFLSLWTDDCVFSRVVPEPVFQVSGHDGLRAAMNQIIVGSDRLRRHLLVNPKITVRDTDSAEGFCIGLAIYGPAGDRSLPVAMGGVELVGEYRDHYRRTDKGWKIARRELTRVIDLDAP</sequence>
<dbReference type="InterPro" id="IPR032710">
    <property type="entry name" value="NTF2-like_dom_sf"/>
</dbReference>
<reference evidence="3" key="1">
    <citation type="submission" date="2017-11" db="EMBL/GenBank/DDBJ databases">
        <title>The complete genome sequence of Sphingopyxis pomeranensis sp. nov. strain WS5A3p.</title>
        <authorList>
            <person name="Kaminski M.A."/>
        </authorList>
    </citation>
    <scope>NUCLEOTIDE SEQUENCE [LARGE SCALE GENOMIC DNA]</scope>
    <source>
        <strain evidence="3">WS5A3p</strain>
    </source>
</reference>
<dbReference type="SUPFAM" id="SSF54427">
    <property type="entry name" value="NTF2-like"/>
    <property type="match status" value="1"/>
</dbReference>
<keyword evidence="3" id="KW-1185">Reference proteome</keyword>